<feature type="region of interest" description="Disordered" evidence="1">
    <location>
        <begin position="1"/>
        <end position="44"/>
    </location>
</feature>
<name>A0A848H8A9_9BURK</name>
<evidence type="ECO:0000256" key="1">
    <source>
        <dbReference type="SAM" id="MobiDB-lite"/>
    </source>
</evidence>
<dbReference type="Proteomes" id="UP000541185">
    <property type="component" value="Unassembled WGS sequence"/>
</dbReference>
<protein>
    <submittedName>
        <fullName evidence="2">Uncharacterized protein</fullName>
    </submittedName>
</protein>
<keyword evidence="3" id="KW-1185">Reference proteome</keyword>
<dbReference type="InterPro" id="IPR036237">
    <property type="entry name" value="Xyl_isomerase-like_sf"/>
</dbReference>
<organism evidence="2 3">
    <name type="scientific">Ramlibacter agri</name>
    <dbReference type="NCBI Taxonomy" id="2728837"/>
    <lineage>
        <taxon>Bacteria</taxon>
        <taxon>Pseudomonadati</taxon>
        <taxon>Pseudomonadota</taxon>
        <taxon>Betaproteobacteria</taxon>
        <taxon>Burkholderiales</taxon>
        <taxon>Comamonadaceae</taxon>
        <taxon>Ramlibacter</taxon>
    </lineage>
</organism>
<comment type="caution">
    <text evidence="2">The sequence shown here is derived from an EMBL/GenBank/DDBJ whole genome shotgun (WGS) entry which is preliminary data.</text>
</comment>
<proteinExistence type="predicted"/>
<evidence type="ECO:0000313" key="3">
    <source>
        <dbReference type="Proteomes" id="UP000541185"/>
    </source>
</evidence>
<gene>
    <name evidence="2" type="ORF">HHL11_13525</name>
</gene>
<sequence length="405" mass="42018">MVAGVGLSACGGGSDSPPVTPGPSGTDTPVDTGSTTPPVDTTPAQPQQLVTQLWSRHLQWVSTQAEAQAGSDPYGIGVKIGEALLACGYAAVDLTVRADGHVLPQNVKTHLPDMLKGIRSTGAICDHIGVNFTPLTDPLNTSWLVAENVEEVLAVAGANGIKRYRFNNAGGTAVPGTTGTLTLASFANNTFGDTMSALLDGVRVNHERLAALNAKYGNLCGVAHTHGSNIGTSVYDYDYAMRDIDPSLIAINLAISHTAGAALGGASNPAWELQMRRHMPRIKCTAVEDMKATVNASTGALSGTTIEPLPGTKGGGVINWDNFYGHLLRGGFSGAAESQIEYSIPDALGGTISLNTAFFSDNAAFTSGRLTPAMMTRTMKNASTFIRERAASAGWGKDGSNSSIL</sequence>
<dbReference type="AlphaFoldDB" id="A0A848H8A9"/>
<feature type="compositionally biased region" description="Polar residues" evidence="1">
    <location>
        <begin position="23"/>
        <end position="44"/>
    </location>
</feature>
<evidence type="ECO:0000313" key="2">
    <source>
        <dbReference type="EMBL" id="NML44773.1"/>
    </source>
</evidence>
<dbReference type="SUPFAM" id="SSF51658">
    <property type="entry name" value="Xylose isomerase-like"/>
    <property type="match status" value="1"/>
</dbReference>
<dbReference type="Gene3D" id="3.20.20.150">
    <property type="entry name" value="Divalent-metal-dependent TIM barrel enzymes"/>
    <property type="match status" value="1"/>
</dbReference>
<dbReference type="EMBL" id="JABBFX010000001">
    <property type="protein sequence ID" value="NML44773.1"/>
    <property type="molecule type" value="Genomic_DNA"/>
</dbReference>
<reference evidence="2 3" key="1">
    <citation type="submission" date="2020-04" db="EMBL/GenBank/DDBJ databases">
        <title>Ramlibacter sp. G-1-2-2 isolated from soil.</title>
        <authorList>
            <person name="Dahal R.H."/>
        </authorList>
    </citation>
    <scope>NUCLEOTIDE SEQUENCE [LARGE SCALE GENOMIC DNA]</scope>
    <source>
        <strain evidence="2 3">G-1-2-2</strain>
    </source>
</reference>
<accession>A0A848H8A9</accession>